<keyword evidence="2" id="KW-1185">Reference proteome</keyword>
<protein>
    <submittedName>
        <fullName evidence="1">Unnamed protein product</fullName>
    </submittedName>
</protein>
<accession>A0A9W6YQU7</accession>
<comment type="caution">
    <text evidence="1">The sequence shown here is derived from an EMBL/GenBank/DDBJ whole genome shotgun (WGS) entry which is preliminary data.</text>
</comment>
<dbReference type="EMBL" id="BSXU01001011">
    <property type="protein sequence ID" value="GMG22761.1"/>
    <property type="molecule type" value="Genomic_DNA"/>
</dbReference>
<evidence type="ECO:0000313" key="1">
    <source>
        <dbReference type="EMBL" id="GMG22761.1"/>
    </source>
</evidence>
<dbReference type="OrthoDB" id="198787at2759"/>
<name>A0A9W6YQU7_AMBMO</name>
<organism evidence="1 2">
    <name type="scientific">Ambrosiozyma monospora</name>
    <name type="common">Yeast</name>
    <name type="synonym">Endomycopsis monosporus</name>
    <dbReference type="NCBI Taxonomy" id="43982"/>
    <lineage>
        <taxon>Eukaryota</taxon>
        <taxon>Fungi</taxon>
        <taxon>Dikarya</taxon>
        <taxon>Ascomycota</taxon>
        <taxon>Saccharomycotina</taxon>
        <taxon>Pichiomycetes</taxon>
        <taxon>Pichiales</taxon>
        <taxon>Pichiaceae</taxon>
        <taxon>Ambrosiozyma</taxon>
    </lineage>
</organism>
<dbReference type="Pfam" id="PF10806">
    <property type="entry name" value="SAM35"/>
    <property type="match status" value="1"/>
</dbReference>
<dbReference type="AlphaFoldDB" id="A0A9W6YQU7"/>
<dbReference type="InterPro" id="IPR021211">
    <property type="entry name" value="SAM35"/>
</dbReference>
<reference evidence="1" key="1">
    <citation type="submission" date="2023-04" db="EMBL/GenBank/DDBJ databases">
        <title>Ambrosiozyma monospora NBRC 1965.</title>
        <authorList>
            <person name="Ichikawa N."/>
            <person name="Sato H."/>
            <person name="Tonouchi N."/>
        </authorList>
    </citation>
    <scope>NUCLEOTIDE SEQUENCE</scope>
    <source>
        <strain evidence="1">NBRC 1965</strain>
    </source>
</reference>
<gene>
    <name evidence="1" type="ORF">Amon01_000268700</name>
</gene>
<sequence length="339" mass="38077">MTQIRDSYNNFVSQFPLEVYPSTTKDSKEFKDQLSHRRFSLRSSGNDEKGLTGKVNLGVYSLSPLSFNESVLVSLDPVCLADVLILAKKTHSKIPLAKPSTEQDLKDNPISISILSHHSSPEGDLPMLIEDEQNNQGKKIKRKVRSCTVIEEFNLANVTDIKEMMFIKAINNKLYDFFFASIFQNTEIIRKVYTMHSPLESIQDSTLLDKLTLQSTLSQLSARNQFSLRYPTISAHCSGTVASYLKPGYFKQSLEEEIGNAYIDGFAELSYLTKYYSELGTKFFFKDANTGGPSLFDLKLASFVYCILELSGDCEAFAQVKPEAVKLGGYVEDVLGTFF</sequence>
<proteinExistence type="predicted"/>
<dbReference type="Proteomes" id="UP001165063">
    <property type="component" value="Unassembled WGS sequence"/>
</dbReference>
<evidence type="ECO:0000313" key="2">
    <source>
        <dbReference type="Proteomes" id="UP001165063"/>
    </source>
</evidence>